<sequence>MHPAHRRMAELWTINRKRKLTQEEQTELDQCLQVNAKLCWEMACLENASLLASMTRDTDWQHEICRQIDGFPWQAKRPDHQGPV</sequence>
<dbReference type="Pfam" id="PF24704">
    <property type="entry name" value="DUF7667"/>
    <property type="match status" value="1"/>
</dbReference>
<accession>A0A5C4T2H8</accession>
<dbReference type="AlphaFoldDB" id="A0A5C4T2H8"/>
<protein>
    <submittedName>
        <fullName evidence="1">Uncharacterized protein</fullName>
    </submittedName>
</protein>
<dbReference type="OrthoDB" id="2969567at2"/>
<evidence type="ECO:0000313" key="1">
    <source>
        <dbReference type="EMBL" id="TNJ62950.1"/>
    </source>
</evidence>
<organism evidence="1 2">
    <name type="scientific">Paenibacillus hemerocallicola</name>
    <dbReference type="NCBI Taxonomy" id="1172614"/>
    <lineage>
        <taxon>Bacteria</taxon>
        <taxon>Bacillati</taxon>
        <taxon>Bacillota</taxon>
        <taxon>Bacilli</taxon>
        <taxon>Bacillales</taxon>
        <taxon>Paenibacillaceae</taxon>
        <taxon>Paenibacillus</taxon>
    </lineage>
</organism>
<dbReference type="EMBL" id="VDCQ01000051">
    <property type="protein sequence ID" value="TNJ62950.1"/>
    <property type="molecule type" value="Genomic_DNA"/>
</dbReference>
<keyword evidence="2" id="KW-1185">Reference proteome</keyword>
<dbReference type="InterPro" id="IPR056084">
    <property type="entry name" value="DUF7667"/>
</dbReference>
<proteinExistence type="predicted"/>
<comment type="caution">
    <text evidence="1">The sequence shown here is derived from an EMBL/GenBank/DDBJ whole genome shotgun (WGS) entry which is preliminary data.</text>
</comment>
<dbReference type="Proteomes" id="UP000307943">
    <property type="component" value="Unassembled WGS sequence"/>
</dbReference>
<reference evidence="1 2" key="1">
    <citation type="submission" date="2019-05" db="EMBL/GenBank/DDBJ databases">
        <title>We sequenced the genome of Paenibacillus hemerocallicola KCTC 33185 for further insight into its adaptation and study the phylogeny of Paenibacillus.</title>
        <authorList>
            <person name="Narsing Rao M.P."/>
        </authorList>
    </citation>
    <scope>NUCLEOTIDE SEQUENCE [LARGE SCALE GENOMIC DNA]</scope>
    <source>
        <strain evidence="1 2">KCTC 33185</strain>
    </source>
</reference>
<gene>
    <name evidence="1" type="ORF">FE784_28075</name>
</gene>
<name>A0A5C4T2H8_9BACL</name>
<evidence type="ECO:0000313" key="2">
    <source>
        <dbReference type="Proteomes" id="UP000307943"/>
    </source>
</evidence>